<evidence type="ECO:0000256" key="1">
    <source>
        <dbReference type="ARBA" id="ARBA00022465"/>
    </source>
</evidence>
<evidence type="ECO:0000256" key="2">
    <source>
        <dbReference type="ARBA" id="ARBA00022612"/>
    </source>
</evidence>
<gene>
    <name evidence="5" type="ORF">UFOVP350_3</name>
</gene>
<feature type="compositionally biased region" description="Basic and acidic residues" evidence="3">
    <location>
        <begin position="514"/>
        <end position="540"/>
    </location>
</feature>
<dbReference type="GO" id="GO:0098003">
    <property type="term" value="P:viral tail assembly"/>
    <property type="evidence" value="ECO:0007669"/>
    <property type="project" value="UniProtKB-KW"/>
</dbReference>
<evidence type="ECO:0000313" key="5">
    <source>
        <dbReference type="EMBL" id="CAB4138812.1"/>
    </source>
</evidence>
<accession>A0A6J5LY76</accession>
<organism evidence="5">
    <name type="scientific">uncultured Caudovirales phage</name>
    <dbReference type="NCBI Taxonomy" id="2100421"/>
    <lineage>
        <taxon>Viruses</taxon>
        <taxon>Duplodnaviria</taxon>
        <taxon>Heunggongvirae</taxon>
        <taxon>Uroviricota</taxon>
        <taxon>Caudoviricetes</taxon>
        <taxon>Peduoviridae</taxon>
        <taxon>Maltschvirus</taxon>
        <taxon>Maltschvirus maltsch</taxon>
    </lineage>
</organism>
<keyword evidence="2" id="KW-1188">Viral release from host cell</keyword>
<keyword evidence="1" id="KW-1245">Viral tail assembly</keyword>
<dbReference type="PANTHER" id="PTHR37813">
    <property type="entry name" value="FELS-2 PROPHAGE PROTEIN"/>
    <property type="match status" value="1"/>
</dbReference>
<dbReference type="EMBL" id="LR796362">
    <property type="protein sequence ID" value="CAB4138812.1"/>
    <property type="molecule type" value="Genomic_DNA"/>
</dbReference>
<dbReference type="Pfam" id="PF10145">
    <property type="entry name" value="PhageMin_Tail"/>
    <property type="match status" value="1"/>
</dbReference>
<name>A0A6J5LY76_9CAUD</name>
<dbReference type="PANTHER" id="PTHR37813:SF1">
    <property type="entry name" value="FELS-2 PROPHAGE PROTEIN"/>
    <property type="match status" value="1"/>
</dbReference>
<evidence type="ECO:0000259" key="4">
    <source>
        <dbReference type="Pfam" id="PF10145"/>
    </source>
</evidence>
<dbReference type="NCBIfam" id="TIGR01760">
    <property type="entry name" value="tape_meas_TP901"/>
    <property type="match status" value="1"/>
</dbReference>
<feature type="region of interest" description="Disordered" evidence="3">
    <location>
        <begin position="514"/>
        <end position="567"/>
    </location>
</feature>
<dbReference type="InterPro" id="IPR010090">
    <property type="entry name" value="Phage_tape_meas"/>
</dbReference>
<proteinExistence type="predicted"/>
<reference evidence="5" key="1">
    <citation type="submission" date="2020-04" db="EMBL/GenBank/DDBJ databases">
        <authorList>
            <person name="Chiriac C."/>
            <person name="Salcher M."/>
            <person name="Ghai R."/>
            <person name="Kavagutti S V."/>
        </authorList>
    </citation>
    <scope>NUCLEOTIDE SEQUENCE</scope>
</reference>
<sequence length="853" mass="91091">MANENRRITIWINGKEVDFTLRSIGNEMRKVKAELRGMTVGTQEYNAKAKELNRIDAVYQQHASVLRSTRKEASFFQQAQTSIKDGLGAMISPAGLAIGAITGIGAAFRSAINNTREFESSLSNLSARTGIAGADLDFLKGQALELARTYKAAPSAIADAFAEAASARPELMANAGALTQFTEQALLLSKVTKSDVNTTISDLTTIMNTNGIATSETARVVEMLVGASQLGAKEVPFLSAAMQKVGGTAAAANIDLAEQAAVIELLGERYSNSAETVGTNTRNILIKLQESWNTAVDGPFNLQKALENLAPQVSDITGLTKQFGTENVVAAQTLITYRDRLGELRSGIKDFEGAQEAAAIQQDNLDGALNSLSARWAAATSDAGFLNSAAKVLVQSLEGLIIVAEKTAMAVSRMFESNADSQARAVAERARAIQDQAAQGAGMFGQDPEEALERINQLKTSMQFLQKGSDEHAATWQEIQAIQKAVTDYQNAMAKQEADAAAQRVIDQQRIAEERRKAAEQAEREADAEERRAAAQRKSDFAASQQAAKDAGVGAITPKDGTEGAVDQLLGGRSTEAGGLAVRSAEQEIATVAGMKADARQQEIEGDYAAANEMAEARIEIAQMAAGAINQIFTNAINDRVNREIAALESQKERGLISEADFEKKKEAIQRKAFQDKKKLDIATALINGALAITKATAQTGVLAPSVIPLIVAQTAAQVAVIASQKFAKGGYVNGPSHSAGGVPIEVEGGEYVIRKREVNAATLPLLEAINSGRMRYLNTQMATDNVRMETGGMVPGMATVTRGGDTATAALLAEYLQKQEQWQKELRVSLPLRDLDEATDRRNRVEKLANVA</sequence>
<evidence type="ECO:0000256" key="3">
    <source>
        <dbReference type="SAM" id="MobiDB-lite"/>
    </source>
</evidence>
<feature type="domain" description="Phage tail tape measure protein" evidence="4">
    <location>
        <begin position="142"/>
        <end position="361"/>
    </location>
</feature>
<protein>
    <submittedName>
        <fullName evidence="5">Phage tail tape measure protein</fullName>
    </submittedName>
</protein>